<evidence type="ECO:0000256" key="7">
    <source>
        <dbReference type="ARBA" id="ARBA00022840"/>
    </source>
</evidence>
<dbReference type="AlphaFoldDB" id="K9YYB9"/>
<dbReference type="InterPro" id="IPR002934">
    <property type="entry name" value="Polymerase_NTP_transf_dom"/>
</dbReference>
<evidence type="ECO:0000256" key="3">
    <source>
        <dbReference type="ARBA" id="ARBA00022679"/>
    </source>
</evidence>
<sequence>MTSLTTDLQLILTQRLNVSYSDIEDVCQRWKIEEMALFGSVLRDDFNEDSDVDVLVVFQEKPGWSLFDLMDLQDELQKRFNRPVDIVQKKELNNPYRRQEILKIHQLVYEQK</sequence>
<keyword evidence="7" id="KW-0067">ATP-binding</keyword>
<dbReference type="Proteomes" id="UP000010482">
    <property type="component" value="Chromosome"/>
</dbReference>
<dbReference type="STRING" id="13035.Dacsa_3455"/>
<gene>
    <name evidence="11" type="ORF">Dacsa_3455</name>
</gene>
<comment type="cofactor">
    <cofactor evidence="1">
        <name>Mg(2+)</name>
        <dbReference type="ChEBI" id="CHEBI:18420"/>
    </cofactor>
</comment>
<dbReference type="InterPro" id="IPR043519">
    <property type="entry name" value="NT_sf"/>
</dbReference>
<evidence type="ECO:0000313" key="12">
    <source>
        <dbReference type="Proteomes" id="UP000010482"/>
    </source>
</evidence>
<dbReference type="SUPFAM" id="SSF81301">
    <property type="entry name" value="Nucleotidyltransferase"/>
    <property type="match status" value="1"/>
</dbReference>
<evidence type="ECO:0000256" key="2">
    <source>
        <dbReference type="ARBA" id="ARBA00022649"/>
    </source>
</evidence>
<dbReference type="GO" id="GO:0016779">
    <property type="term" value="F:nucleotidyltransferase activity"/>
    <property type="evidence" value="ECO:0007669"/>
    <property type="project" value="UniProtKB-KW"/>
</dbReference>
<dbReference type="PATRIC" id="fig|13035.3.peg.3912"/>
<dbReference type="Gene3D" id="3.30.460.10">
    <property type="entry name" value="Beta Polymerase, domain 2"/>
    <property type="match status" value="1"/>
</dbReference>
<evidence type="ECO:0000256" key="4">
    <source>
        <dbReference type="ARBA" id="ARBA00022695"/>
    </source>
</evidence>
<keyword evidence="5" id="KW-0479">Metal-binding</keyword>
<accession>K9YYB9</accession>
<feature type="domain" description="Polymerase nucleotidyl transferase" evidence="10">
    <location>
        <begin position="24"/>
        <end position="107"/>
    </location>
</feature>
<dbReference type="KEGG" id="dsl:Dacsa_3455"/>
<dbReference type="CDD" id="cd05403">
    <property type="entry name" value="NT_KNTase_like"/>
    <property type="match status" value="1"/>
</dbReference>
<comment type="similarity">
    <text evidence="9">Belongs to the MntA antitoxin family.</text>
</comment>
<dbReference type="OrthoDB" id="428157at2"/>
<protein>
    <submittedName>
        <fullName evidence="11">Nucleotidyltransferase</fullName>
    </submittedName>
</protein>
<dbReference type="eggNOG" id="COG1669">
    <property type="taxonomic scope" value="Bacteria"/>
</dbReference>
<dbReference type="PANTHER" id="PTHR33571:SF12">
    <property type="entry name" value="BSL3053 PROTEIN"/>
    <property type="match status" value="1"/>
</dbReference>
<dbReference type="InterPro" id="IPR052038">
    <property type="entry name" value="Type-VII_TA_antitoxin"/>
</dbReference>
<evidence type="ECO:0000256" key="9">
    <source>
        <dbReference type="ARBA" id="ARBA00038276"/>
    </source>
</evidence>
<evidence type="ECO:0000313" key="11">
    <source>
        <dbReference type="EMBL" id="AFZ51946.1"/>
    </source>
</evidence>
<dbReference type="Pfam" id="PF01909">
    <property type="entry name" value="NTP_transf_2"/>
    <property type="match status" value="1"/>
</dbReference>
<dbReference type="EMBL" id="CP003944">
    <property type="protein sequence ID" value="AFZ51946.1"/>
    <property type="molecule type" value="Genomic_DNA"/>
</dbReference>
<proteinExistence type="inferred from homology"/>
<name>K9YYB9_DACS8</name>
<evidence type="ECO:0000256" key="8">
    <source>
        <dbReference type="ARBA" id="ARBA00022842"/>
    </source>
</evidence>
<keyword evidence="4" id="KW-0548">Nucleotidyltransferase</keyword>
<evidence type="ECO:0000256" key="5">
    <source>
        <dbReference type="ARBA" id="ARBA00022723"/>
    </source>
</evidence>
<dbReference type="RefSeq" id="WP_015230920.1">
    <property type="nucleotide sequence ID" value="NC_019780.1"/>
</dbReference>
<keyword evidence="8" id="KW-0460">Magnesium</keyword>
<dbReference type="GO" id="GO:0046872">
    <property type="term" value="F:metal ion binding"/>
    <property type="evidence" value="ECO:0007669"/>
    <property type="project" value="UniProtKB-KW"/>
</dbReference>
<keyword evidence="12" id="KW-1185">Reference proteome</keyword>
<keyword evidence="3" id="KW-0808">Transferase</keyword>
<evidence type="ECO:0000256" key="1">
    <source>
        <dbReference type="ARBA" id="ARBA00001946"/>
    </source>
</evidence>
<keyword evidence="2" id="KW-1277">Toxin-antitoxin system</keyword>
<dbReference type="HOGENOM" id="CLU_130257_4_1_3"/>
<keyword evidence="6" id="KW-0547">Nucleotide-binding</keyword>
<dbReference type="GO" id="GO:0005524">
    <property type="term" value="F:ATP binding"/>
    <property type="evidence" value="ECO:0007669"/>
    <property type="project" value="UniProtKB-KW"/>
</dbReference>
<organism evidence="11 12">
    <name type="scientific">Dactylococcopsis salina (strain PCC 8305)</name>
    <name type="common">Myxobactron salinum</name>
    <dbReference type="NCBI Taxonomy" id="13035"/>
    <lineage>
        <taxon>Bacteria</taxon>
        <taxon>Bacillati</taxon>
        <taxon>Cyanobacteriota</taxon>
        <taxon>Cyanophyceae</taxon>
        <taxon>Nodosilineales</taxon>
        <taxon>Cymatolegaceae</taxon>
        <taxon>Dactylococcopsis</taxon>
    </lineage>
</organism>
<reference evidence="11" key="1">
    <citation type="submission" date="2012-04" db="EMBL/GenBank/DDBJ databases">
        <title>Finished genome of Dactylococcopsis salina PCC 8305.</title>
        <authorList>
            <consortium name="US DOE Joint Genome Institute"/>
            <person name="Gugger M."/>
            <person name="Coursin T."/>
            <person name="Rippka R."/>
            <person name="Tandeau De Marsac N."/>
            <person name="Huntemann M."/>
            <person name="Wei C.-L."/>
            <person name="Han J."/>
            <person name="Detter J.C."/>
            <person name="Han C."/>
            <person name="Tapia R."/>
            <person name="Daligault H."/>
            <person name="Chen A."/>
            <person name="Krypides N."/>
            <person name="Mavromatis K."/>
            <person name="Markowitz V."/>
            <person name="Szeto E."/>
            <person name="Ivanova N."/>
            <person name="Ovchinnikova G."/>
            <person name="Pagani I."/>
            <person name="Pati A."/>
            <person name="Goodwin L."/>
            <person name="Peters L."/>
            <person name="Pitluck S."/>
            <person name="Woyke T."/>
            <person name="Kerfeld C."/>
        </authorList>
    </citation>
    <scope>NUCLEOTIDE SEQUENCE [LARGE SCALE GENOMIC DNA]</scope>
    <source>
        <strain evidence="11">PCC 8305</strain>
    </source>
</reference>
<evidence type="ECO:0000256" key="6">
    <source>
        <dbReference type="ARBA" id="ARBA00022741"/>
    </source>
</evidence>
<dbReference type="PANTHER" id="PTHR33571">
    <property type="entry name" value="SSL8005 PROTEIN"/>
    <property type="match status" value="1"/>
</dbReference>
<evidence type="ECO:0000259" key="10">
    <source>
        <dbReference type="Pfam" id="PF01909"/>
    </source>
</evidence>